<feature type="transmembrane region" description="Helical" evidence="1">
    <location>
        <begin position="150"/>
        <end position="170"/>
    </location>
</feature>
<evidence type="ECO:0000313" key="4">
    <source>
        <dbReference type="Proteomes" id="UP000199581"/>
    </source>
</evidence>
<proteinExistence type="predicted"/>
<sequence length="510" mass="59408">MKIKSRYYFLIFCAVILCVPILFREQFSYMIRLWFEIPKREVNKFFIHNHSIILFPICLGKIIKDSICYIESKNYISPFIILIISLVLIIIGSLSSIYYVSNIGIILSILTCIIYFYGYDGILKNKILVFLIFFLVPLPQYILIQIYSKISIISSLISEKILLFLGWSVYFDGNIVDLGLAKISSIDINNFLSVMFFFIGFIIFLSHFINRNFVVRIVFLLSNLILFFCAVVFKSILFVYYVKIGSELNKILSSSVNYIILTVLCLFSFLYFYFIKNSSNISFSASRYFSFENSFNKFRFIRLNLIIYLSLIVLSSIYLKNHNQNYIPEREMFVNFPVIIKNYHGKESYVDKNDLASLHLDDYLSRIYTIDNQSSIEIWVAYYGSQKPGASIHSPKACLRGGGWEMIDGGDVFIESEKFNFKRFIIKIGDQKQLVYYTYIVGNKIVTNEYLVKFYLIFNKLLFNRSDGALIRIVTPLLKGEEISNADERIKQFLTSLLAVLRPYISSKEG</sequence>
<feature type="transmembrane region" description="Helical" evidence="1">
    <location>
        <begin position="75"/>
        <end position="91"/>
    </location>
</feature>
<dbReference type="InterPro" id="IPR014263">
    <property type="entry name" value="Methanolan_biosynth_EpsI"/>
</dbReference>
<dbReference type="RefSeq" id="WP_092191951.1">
    <property type="nucleotide sequence ID" value="NZ_FOTO01000006.1"/>
</dbReference>
<feature type="transmembrane region" description="Helical" evidence="1">
    <location>
        <begin position="7"/>
        <end position="25"/>
    </location>
</feature>
<dbReference type="InterPro" id="IPR019127">
    <property type="entry name" value="Exosortase"/>
</dbReference>
<feature type="transmembrane region" description="Helical" evidence="1">
    <location>
        <begin position="45"/>
        <end position="63"/>
    </location>
</feature>
<keyword evidence="1" id="KW-0812">Transmembrane</keyword>
<evidence type="ECO:0000259" key="2">
    <source>
        <dbReference type="Pfam" id="PF11984"/>
    </source>
</evidence>
<keyword evidence="4" id="KW-1185">Reference proteome</keyword>
<gene>
    <name evidence="3" type="ORF">SAMN05421830_10616</name>
</gene>
<dbReference type="NCBIfam" id="TIGR02914">
    <property type="entry name" value="EpsI_fam"/>
    <property type="match status" value="1"/>
</dbReference>
<dbReference type="Proteomes" id="UP000199581">
    <property type="component" value="Unassembled WGS sequence"/>
</dbReference>
<feature type="transmembrane region" description="Helical" evidence="1">
    <location>
        <begin position="215"/>
        <end position="242"/>
    </location>
</feature>
<feature type="transmembrane region" description="Helical" evidence="1">
    <location>
        <begin position="300"/>
        <end position="319"/>
    </location>
</feature>
<protein>
    <submittedName>
        <fullName evidence="3">EpsI family protein</fullName>
    </submittedName>
</protein>
<feature type="transmembrane region" description="Helical" evidence="1">
    <location>
        <begin position="191"/>
        <end position="209"/>
    </location>
</feature>
<dbReference type="AlphaFoldDB" id="A0A8G2F7J5"/>
<accession>A0A8G2F7J5</accession>
<organism evidence="3 4">
    <name type="scientific">Desulfomicrobium norvegicum (strain DSM 1741 / NCIMB 8310)</name>
    <name type="common">Desulfovibrio baculatus (strain Norway 4)</name>
    <name type="synonym">Desulfovibrio desulfuricans (strain Norway 4)</name>
    <dbReference type="NCBI Taxonomy" id="52561"/>
    <lineage>
        <taxon>Bacteria</taxon>
        <taxon>Pseudomonadati</taxon>
        <taxon>Thermodesulfobacteriota</taxon>
        <taxon>Desulfovibrionia</taxon>
        <taxon>Desulfovibrionales</taxon>
        <taxon>Desulfomicrobiaceae</taxon>
        <taxon>Desulfomicrobium</taxon>
    </lineage>
</organism>
<reference evidence="3 4" key="1">
    <citation type="submission" date="2016-10" db="EMBL/GenBank/DDBJ databases">
        <authorList>
            <person name="Varghese N."/>
            <person name="Submissions S."/>
        </authorList>
    </citation>
    <scope>NUCLEOTIDE SEQUENCE [LARGE SCALE GENOMIC DNA]</scope>
    <source>
        <strain evidence="3 4">DSM 1741</strain>
    </source>
</reference>
<keyword evidence="1" id="KW-1133">Transmembrane helix</keyword>
<feature type="domain" description="Methanolan biosynthesis EpsI" evidence="2">
    <location>
        <begin position="309"/>
        <end position="504"/>
    </location>
</feature>
<feature type="transmembrane region" description="Helical" evidence="1">
    <location>
        <begin position="254"/>
        <end position="274"/>
    </location>
</feature>
<keyword evidence="1" id="KW-0472">Membrane</keyword>
<dbReference type="Pfam" id="PF11984">
    <property type="entry name" value="DUF3485"/>
    <property type="match status" value="1"/>
</dbReference>
<feature type="transmembrane region" description="Helical" evidence="1">
    <location>
        <begin position="127"/>
        <end position="144"/>
    </location>
</feature>
<name>A0A8G2F7J5_DESNO</name>
<evidence type="ECO:0000256" key="1">
    <source>
        <dbReference type="SAM" id="Phobius"/>
    </source>
</evidence>
<dbReference type="EMBL" id="FOTO01000006">
    <property type="protein sequence ID" value="SFL76204.1"/>
    <property type="molecule type" value="Genomic_DNA"/>
</dbReference>
<dbReference type="OrthoDB" id="9797363at2"/>
<evidence type="ECO:0000313" key="3">
    <source>
        <dbReference type="EMBL" id="SFL76204.1"/>
    </source>
</evidence>
<comment type="caution">
    <text evidence="3">The sequence shown here is derived from an EMBL/GenBank/DDBJ whole genome shotgun (WGS) entry which is preliminary data.</text>
</comment>
<dbReference type="Pfam" id="PF09721">
    <property type="entry name" value="Exosortase_EpsH"/>
    <property type="match status" value="1"/>
</dbReference>
<feature type="transmembrane region" description="Helical" evidence="1">
    <location>
        <begin position="97"/>
        <end position="118"/>
    </location>
</feature>